<protein>
    <recommendedName>
        <fullName evidence="6">Exodeoxyribonuclease 7 small subunit</fullName>
        <ecNumber evidence="6">3.1.11.6</ecNumber>
    </recommendedName>
    <alternativeName>
        <fullName evidence="6">Exodeoxyribonuclease VII small subunit</fullName>
        <shortName evidence="6">Exonuclease VII small subunit</shortName>
    </alternativeName>
</protein>
<comment type="subcellular location">
    <subcellularLocation>
        <location evidence="6">Cytoplasm</location>
    </subcellularLocation>
</comment>
<keyword evidence="5 6" id="KW-0269">Exonuclease</keyword>
<proteinExistence type="inferred from homology"/>
<dbReference type="NCBIfam" id="TIGR01280">
    <property type="entry name" value="xseB"/>
    <property type="match status" value="1"/>
</dbReference>
<evidence type="ECO:0000313" key="7">
    <source>
        <dbReference type="EMBL" id="ALE01789.1"/>
    </source>
</evidence>
<evidence type="ECO:0000256" key="4">
    <source>
        <dbReference type="ARBA" id="ARBA00022801"/>
    </source>
</evidence>
<evidence type="ECO:0000256" key="2">
    <source>
        <dbReference type="ARBA" id="ARBA00022490"/>
    </source>
</evidence>
<dbReference type="RefSeq" id="WP_053820003.1">
    <property type="nucleotide sequence ID" value="NZ_CP006911.1"/>
</dbReference>
<dbReference type="GO" id="GO:0009318">
    <property type="term" value="C:exodeoxyribonuclease VII complex"/>
    <property type="evidence" value="ECO:0007669"/>
    <property type="project" value="UniProtKB-UniRule"/>
</dbReference>
<dbReference type="PANTHER" id="PTHR34137:SF1">
    <property type="entry name" value="EXODEOXYRIBONUCLEASE 7 SMALL SUBUNIT"/>
    <property type="match status" value="1"/>
</dbReference>
<keyword evidence="8" id="KW-1185">Reference proteome</keyword>
<comment type="function">
    <text evidence="6">Bidirectionally degrades single-stranded DNA into large acid-insoluble oligonucleotides, which are then degraded further into small acid-soluble oligonucleotides.</text>
</comment>
<keyword evidence="2 6" id="KW-0963">Cytoplasm</keyword>
<dbReference type="STRING" id="1125411.W908_03870"/>
<dbReference type="GO" id="GO:0008855">
    <property type="term" value="F:exodeoxyribonuclease VII activity"/>
    <property type="evidence" value="ECO:0007669"/>
    <property type="project" value="UniProtKB-UniRule"/>
</dbReference>
<dbReference type="InterPro" id="IPR003761">
    <property type="entry name" value="Exonuc_VII_S"/>
</dbReference>
<dbReference type="NCBIfam" id="NF002140">
    <property type="entry name" value="PRK00977.1-4"/>
    <property type="match status" value="1"/>
</dbReference>
<comment type="subunit">
    <text evidence="6">Heterooligomer composed of large and small subunits.</text>
</comment>
<evidence type="ECO:0000313" key="8">
    <source>
        <dbReference type="Proteomes" id="UP000068905"/>
    </source>
</evidence>
<dbReference type="PANTHER" id="PTHR34137">
    <property type="entry name" value="EXODEOXYRIBONUCLEASE 7 SMALL SUBUNIT"/>
    <property type="match status" value="1"/>
</dbReference>
<reference evidence="7 8" key="1">
    <citation type="journal article" date="2015" name="Genome Announc.">
        <title>Genome Sequence of 'Candidatus Thioglobus singularis' Strain PS1, a Mixotroph from the SUP05 Clade of Marine Gammaproteobacteria.</title>
        <authorList>
            <person name="Marshall K.T."/>
            <person name="Morris R.M."/>
        </authorList>
    </citation>
    <scope>NUCLEOTIDE SEQUENCE [LARGE SCALE GENOMIC DNA]</scope>
    <source>
        <strain evidence="7 8">PS1</strain>
    </source>
</reference>
<dbReference type="Gene3D" id="1.10.287.1040">
    <property type="entry name" value="Exonuclease VII, small subunit"/>
    <property type="match status" value="1"/>
</dbReference>
<sequence length="75" mass="8632">MAAEKFNFNKGLLKLEEIISKMESGDLSLEESLKYFEEGVKIHRQCHTALTDAEQRISVLSESDNYNEEKSFEDS</sequence>
<dbReference type="PIRSF" id="PIRSF006488">
    <property type="entry name" value="Exonuc_VII_S"/>
    <property type="match status" value="1"/>
</dbReference>
<keyword evidence="3 6" id="KW-0540">Nuclease</keyword>
<evidence type="ECO:0000256" key="5">
    <source>
        <dbReference type="ARBA" id="ARBA00022839"/>
    </source>
</evidence>
<dbReference type="EC" id="3.1.11.6" evidence="6"/>
<dbReference type="InterPro" id="IPR037004">
    <property type="entry name" value="Exonuc_VII_ssu_sf"/>
</dbReference>
<dbReference type="GO" id="GO:0005829">
    <property type="term" value="C:cytosol"/>
    <property type="evidence" value="ECO:0007669"/>
    <property type="project" value="TreeGrafter"/>
</dbReference>
<name>A0A0M4LGJ2_9GAMM</name>
<dbReference type="KEGG" id="tsn:W908_03870"/>
<dbReference type="GO" id="GO:0006308">
    <property type="term" value="P:DNA catabolic process"/>
    <property type="evidence" value="ECO:0007669"/>
    <property type="project" value="UniProtKB-UniRule"/>
</dbReference>
<dbReference type="Pfam" id="PF02609">
    <property type="entry name" value="Exonuc_VII_S"/>
    <property type="match status" value="1"/>
</dbReference>
<gene>
    <name evidence="6" type="primary">xseB</name>
    <name evidence="7" type="ORF">W908_03870</name>
</gene>
<comment type="similarity">
    <text evidence="1 6">Belongs to the XseB family.</text>
</comment>
<keyword evidence="4 6" id="KW-0378">Hydrolase</keyword>
<dbReference type="HAMAP" id="MF_00337">
    <property type="entry name" value="Exonuc_7_S"/>
    <property type="match status" value="1"/>
</dbReference>
<dbReference type="Proteomes" id="UP000068905">
    <property type="component" value="Chromosome"/>
</dbReference>
<evidence type="ECO:0000256" key="3">
    <source>
        <dbReference type="ARBA" id="ARBA00022722"/>
    </source>
</evidence>
<evidence type="ECO:0000256" key="1">
    <source>
        <dbReference type="ARBA" id="ARBA00009998"/>
    </source>
</evidence>
<dbReference type="AlphaFoldDB" id="A0A0M4LGJ2"/>
<dbReference type="SUPFAM" id="SSF116842">
    <property type="entry name" value="XseB-like"/>
    <property type="match status" value="1"/>
</dbReference>
<organism evidence="7 8">
    <name type="scientific">Candidatus Pseudothioglobus singularis PS1</name>
    <dbReference type="NCBI Taxonomy" id="1125411"/>
    <lineage>
        <taxon>Bacteria</taxon>
        <taxon>Pseudomonadati</taxon>
        <taxon>Pseudomonadota</taxon>
        <taxon>Gammaproteobacteria</taxon>
        <taxon>Candidatus Pseudothioglobaceae</taxon>
        <taxon>Candidatus Pseudothioglobus</taxon>
    </lineage>
</organism>
<dbReference type="EMBL" id="CP006911">
    <property type="protein sequence ID" value="ALE01789.1"/>
    <property type="molecule type" value="Genomic_DNA"/>
</dbReference>
<evidence type="ECO:0000256" key="6">
    <source>
        <dbReference type="HAMAP-Rule" id="MF_00337"/>
    </source>
</evidence>
<dbReference type="OrthoDB" id="9801128at2"/>
<accession>A0A0M4LGJ2</accession>
<comment type="catalytic activity">
    <reaction evidence="6">
        <text>Exonucleolytic cleavage in either 5'- to 3'- or 3'- to 5'-direction to yield nucleoside 5'-phosphates.</text>
        <dbReference type="EC" id="3.1.11.6"/>
    </reaction>
</comment>